<feature type="signal peptide" evidence="1">
    <location>
        <begin position="1"/>
        <end position="22"/>
    </location>
</feature>
<dbReference type="OrthoDB" id="10313581at2759"/>
<reference evidence="3" key="1">
    <citation type="submission" date="2015-02" db="EMBL/GenBank/DDBJ databases">
        <title>Genome sequencing for Strongylocentrotus purpuratus.</title>
        <authorList>
            <person name="Murali S."/>
            <person name="Liu Y."/>
            <person name="Vee V."/>
            <person name="English A."/>
            <person name="Wang M."/>
            <person name="Skinner E."/>
            <person name="Han Y."/>
            <person name="Muzny D.M."/>
            <person name="Worley K.C."/>
            <person name="Gibbs R.A."/>
        </authorList>
    </citation>
    <scope>NUCLEOTIDE SEQUENCE</scope>
</reference>
<reference evidence="2" key="2">
    <citation type="submission" date="2021-01" db="UniProtKB">
        <authorList>
            <consortium name="EnsemblMetazoa"/>
        </authorList>
    </citation>
    <scope>IDENTIFICATION</scope>
</reference>
<dbReference type="AlphaFoldDB" id="A0A7M7LP24"/>
<dbReference type="EnsemblMetazoa" id="XM_003724055">
    <property type="protein sequence ID" value="XP_003724103"/>
    <property type="gene ID" value="LOC100892532"/>
</dbReference>
<sequence length="135" mass="14703">MTRAIIPVVLVLLVFAVERITAEMVTCYQCEQVDNPVGTECWNASETLPTVECEHSCFTSMFQSGGNHLDNYWNVKRGCESGCSGSSNCLSQHYGACKYCCSSNLCNNIVSSPAVNVRISLPLLVTSALGLLVWL</sequence>
<dbReference type="OMA" id="CWNASET"/>
<keyword evidence="1" id="KW-0732">Signal</keyword>
<dbReference type="InParanoid" id="A0A7M7LP24"/>
<name>A0A7M7LP24_STRPU</name>
<organism evidence="2 3">
    <name type="scientific">Strongylocentrotus purpuratus</name>
    <name type="common">Purple sea urchin</name>
    <dbReference type="NCBI Taxonomy" id="7668"/>
    <lineage>
        <taxon>Eukaryota</taxon>
        <taxon>Metazoa</taxon>
        <taxon>Echinodermata</taxon>
        <taxon>Eleutherozoa</taxon>
        <taxon>Echinozoa</taxon>
        <taxon>Echinoidea</taxon>
        <taxon>Euechinoidea</taxon>
        <taxon>Echinacea</taxon>
        <taxon>Camarodonta</taxon>
        <taxon>Echinidea</taxon>
        <taxon>Strongylocentrotidae</taxon>
        <taxon>Strongylocentrotus</taxon>
    </lineage>
</organism>
<dbReference type="GeneID" id="100892532"/>
<dbReference type="KEGG" id="spu:100892532"/>
<protein>
    <submittedName>
        <fullName evidence="2">Uncharacterized protein</fullName>
    </submittedName>
</protein>
<evidence type="ECO:0000313" key="3">
    <source>
        <dbReference type="Proteomes" id="UP000007110"/>
    </source>
</evidence>
<proteinExistence type="predicted"/>
<dbReference type="Proteomes" id="UP000007110">
    <property type="component" value="Unassembled WGS sequence"/>
</dbReference>
<keyword evidence="3" id="KW-1185">Reference proteome</keyword>
<dbReference type="RefSeq" id="XP_003724103.1">
    <property type="nucleotide sequence ID" value="XM_003724055.3"/>
</dbReference>
<evidence type="ECO:0000256" key="1">
    <source>
        <dbReference type="SAM" id="SignalP"/>
    </source>
</evidence>
<evidence type="ECO:0000313" key="2">
    <source>
        <dbReference type="EnsemblMetazoa" id="XP_003724103"/>
    </source>
</evidence>
<accession>A0A7M7LP24</accession>
<feature type="chain" id="PRO_5029597598" evidence="1">
    <location>
        <begin position="23"/>
        <end position="135"/>
    </location>
</feature>